<reference evidence="1 2" key="1">
    <citation type="submission" date="2013-06" db="EMBL/GenBank/DDBJ databases">
        <authorList>
            <person name="Weinstock G."/>
            <person name="Sodergren E."/>
            <person name="Lobos E.A."/>
            <person name="Fulton L."/>
            <person name="Fulton R."/>
            <person name="Courtney L."/>
            <person name="Fronick C."/>
            <person name="O'Laughlin M."/>
            <person name="Godfrey J."/>
            <person name="Wilson R.M."/>
            <person name="Miner T."/>
            <person name="Farmer C."/>
            <person name="Delehaunty K."/>
            <person name="Cordes M."/>
            <person name="Minx P."/>
            <person name="Tomlinson C."/>
            <person name="Chen J."/>
            <person name="Wollam A."/>
            <person name="Pepin K.H."/>
            <person name="Bhonagiri V."/>
            <person name="Zhang X."/>
            <person name="Warren W."/>
            <person name="Mitreva M."/>
            <person name="Mardis E.R."/>
            <person name="Wilson R.K."/>
        </authorList>
    </citation>
    <scope>NUCLEOTIDE SEQUENCE [LARGE SCALE GENOMIC DNA]</scope>
    <source>
        <strain evidence="1 2">SD2A-2</strain>
    </source>
</reference>
<comment type="caution">
    <text evidence="1">The sequence shown here is derived from an EMBL/GenBank/DDBJ whole genome shotgun (WGS) entry which is preliminary data.</text>
</comment>
<evidence type="ECO:0000313" key="2">
    <source>
        <dbReference type="Proteomes" id="UP000014622"/>
    </source>
</evidence>
<organism evidence="1 2">
    <name type="scientific">Enterococcus faecium SD2A-2</name>
    <dbReference type="NCBI Taxonomy" id="1244154"/>
    <lineage>
        <taxon>Bacteria</taxon>
        <taxon>Bacillati</taxon>
        <taxon>Bacillota</taxon>
        <taxon>Bacilli</taxon>
        <taxon>Lactobacillales</taxon>
        <taxon>Enterococcaceae</taxon>
        <taxon>Enterococcus</taxon>
    </lineage>
</organism>
<dbReference type="AlphaFoldDB" id="A0AB73AAR0"/>
<name>A0AB73AAR0_ENTFC</name>
<evidence type="ECO:0000313" key="1">
    <source>
        <dbReference type="EMBL" id="EPI13898.1"/>
    </source>
</evidence>
<proteinExistence type="predicted"/>
<dbReference type="Proteomes" id="UP000014622">
    <property type="component" value="Unassembled WGS sequence"/>
</dbReference>
<accession>A0AB73AAR0</accession>
<sequence>MQKKRNINTKSIGAVFRVGRISAVLTNVNKKMISITYKKPDQQ</sequence>
<gene>
    <name evidence="1" type="ORF">D356_01000</name>
</gene>
<protein>
    <submittedName>
        <fullName evidence="1">Uncharacterized protein</fullName>
    </submittedName>
</protein>
<dbReference type="EMBL" id="ATIT01000069">
    <property type="protein sequence ID" value="EPI13898.1"/>
    <property type="molecule type" value="Genomic_DNA"/>
</dbReference>